<gene>
    <name evidence="3" type="ORF">F0P94_03655</name>
</gene>
<dbReference type="Gene3D" id="3.40.50.150">
    <property type="entry name" value="Vaccinia Virus protein VP39"/>
    <property type="match status" value="1"/>
</dbReference>
<name>A0A5N1J3V6_9BACT</name>
<dbReference type="Proteomes" id="UP000326570">
    <property type="component" value="Unassembled WGS sequence"/>
</dbReference>
<dbReference type="EMBL" id="VTWT01000002">
    <property type="protein sequence ID" value="KAA9340534.1"/>
    <property type="molecule type" value="Genomic_DNA"/>
</dbReference>
<dbReference type="Pfam" id="PF08241">
    <property type="entry name" value="Methyltransf_11"/>
    <property type="match status" value="1"/>
</dbReference>
<reference evidence="3 4" key="1">
    <citation type="submission" date="2019-09" db="EMBL/GenBank/DDBJ databases">
        <title>Genome sequence of Adhaeribacter sp. M2.</title>
        <authorList>
            <person name="Srinivasan S."/>
        </authorList>
    </citation>
    <scope>NUCLEOTIDE SEQUENCE [LARGE SCALE GENOMIC DNA]</scope>
    <source>
        <strain evidence="3 4">M2</strain>
    </source>
</reference>
<evidence type="ECO:0000259" key="2">
    <source>
        <dbReference type="Pfam" id="PF08241"/>
    </source>
</evidence>
<feature type="domain" description="Methyltransferase type 11" evidence="2">
    <location>
        <begin position="49"/>
        <end position="142"/>
    </location>
</feature>
<dbReference type="PANTHER" id="PTHR44068:SF11">
    <property type="entry name" value="GERANYL DIPHOSPHATE 2-C-METHYLTRANSFERASE"/>
    <property type="match status" value="1"/>
</dbReference>
<dbReference type="AlphaFoldDB" id="A0A5N1J3V6"/>
<dbReference type="CDD" id="cd02440">
    <property type="entry name" value="AdoMet_MTases"/>
    <property type="match status" value="1"/>
</dbReference>
<organism evidence="3 4">
    <name type="scientific">Adhaeribacter soli</name>
    <dbReference type="NCBI Taxonomy" id="2607655"/>
    <lineage>
        <taxon>Bacteria</taxon>
        <taxon>Pseudomonadati</taxon>
        <taxon>Bacteroidota</taxon>
        <taxon>Cytophagia</taxon>
        <taxon>Cytophagales</taxon>
        <taxon>Hymenobacteraceae</taxon>
        <taxon>Adhaeribacter</taxon>
    </lineage>
</organism>
<dbReference type="GO" id="GO:0008168">
    <property type="term" value="F:methyltransferase activity"/>
    <property type="evidence" value="ECO:0007669"/>
    <property type="project" value="UniProtKB-KW"/>
</dbReference>
<dbReference type="InterPro" id="IPR050447">
    <property type="entry name" value="Erg6_SMT_methyltransf"/>
</dbReference>
<keyword evidence="4" id="KW-1185">Reference proteome</keyword>
<evidence type="ECO:0000256" key="1">
    <source>
        <dbReference type="ARBA" id="ARBA00022679"/>
    </source>
</evidence>
<evidence type="ECO:0000313" key="4">
    <source>
        <dbReference type="Proteomes" id="UP000326570"/>
    </source>
</evidence>
<dbReference type="SUPFAM" id="SSF53335">
    <property type="entry name" value="S-adenosyl-L-methionine-dependent methyltransferases"/>
    <property type="match status" value="1"/>
</dbReference>
<sequence length="207" mass="23626">MSLNTNSWNRIRYTLYTPIYDLLVGKIFTASRRKSIDMLQIKPGEKVLLVGAGTGLDFDFLPKNAEVYAGDITPAMVSKMQQRAKRLQFNATVEVMDGQNLHFPDNTFDKLILHLIVAVIPDPVKCLQEAERVLKPGGEAVIFDKFRPQNQQLSKFRAFFNKLTSFLFSDITRVIENLLTHTKLKIVKDLPANFNGNFRILKIQKPL</sequence>
<evidence type="ECO:0000313" key="3">
    <source>
        <dbReference type="EMBL" id="KAA9340534.1"/>
    </source>
</evidence>
<keyword evidence="1 3" id="KW-0808">Transferase</keyword>
<accession>A0A5N1J3V6</accession>
<dbReference type="GO" id="GO:0032259">
    <property type="term" value="P:methylation"/>
    <property type="evidence" value="ECO:0007669"/>
    <property type="project" value="UniProtKB-KW"/>
</dbReference>
<keyword evidence="3" id="KW-0489">Methyltransferase</keyword>
<dbReference type="InterPro" id="IPR013216">
    <property type="entry name" value="Methyltransf_11"/>
</dbReference>
<protein>
    <submittedName>
        <fullName evidence="3">Methyltransferase domain-containing protein</fullName>
    </submittedName>
</protein>
<comment type="caution">
    <text evidence="3">The sequence shown here is derived from an EMBL/GenBank/DDBJ whole genome shotgun (WGS) entry which is preliminary data.</text>
</comment>
<dbReference type="InterPro" id="IPR029063">
    <property type="entry name" value="SAM-dependent_MTases_sf"/>
</dbReference>
<proteinExistence type="predicted"/>
<dbReference type="RefSeq" id="WP_150902446.1">
    <property type="nucleotide sequence ID" value="NZ_VTWT01000002.1"/>
</dbReference>
<dbReference type="PANTHER" id="PTHR44068">
    <property type="entry name" value="ZGC:194242"/>
    <property type="match status" value="1"/>
</dbReference>